<organism evidence="6 7">
    <name type="scientific">Canibacter oris</name>
    <dbReference type="NCBI Taxonomy" id="1365628"/>
    <lineage>
        <taxon>Bacteria</taxon>
        <taxon>Bacillati</taxon>
        <taxon>Actinomycetota</taxon>
        <taxon>Actinomycetes</taxon>
        <taxon>Micrococcales</taxon>
        <taxon>Microbacteriaceae</taxon>
        <taxon>Canibacter</taxon>
    </lineage>
</organism>
<dbReference type="EMBL" id="JACIFD010000014">
    <property type="protein sequence ID" value="MBB4072077.1"/>
    <property type="molecule type" value="Genomic_DNA"/>
</dbReference>
<protein>
    <submittedName>
        <fullName evidence="6">Peptidoglycan/xylan/chitin deacetylase (PgdA/CDA1 family)</fullName>
    </submittedName>
</protein>
<dbReference type="GO" id="GO:0005975">
    <property type="term" value="P:carbohydrate metabolic process"/>
    <property type="evidence" value="ECO:0007669"/>
    <property type="project" value="InterPro"/>
</dbReference>
<dbReference type="Proteomes" id="UP000571183">
    <property type="component" value="Unassembled WGS sequence"/>
</dbReference>
<dbReference type="GO" id="GO:0016810">
    <property type="term" value="F:hydrolase activity, acting on carbon-nitrogen (but not peptide) bonds"/>
    <property type="evidence" value="ECO:0007669"/>
    <property type="project" value="InterPro"/>
</dbReference>
<dbReference type="InterPro" id="IPR002509">
    <property type="entry name" value="NODB_dom"/>
</dbReference>
<sequence>MQRWRSRSRAVLATVLAGAAVLLAGCQAIVDTAWTPRNFATETGIRLVSDNTAVSPATGKLLGSATATDSSSGTATGITPQQGGGSTIPAPITQAAYTATVHKLRLQQQRIRNTEANLAARFIYVPGADKLNQAVTAYLRESIAANTRAYRPQAHEVGAQLQQRGCVAGSTHWSAAKILSDSQTAPPAKGGTAIVCDAVQLDAELLEIRLRTVRMQGDRVITDTSLNLLLNPNTGAYVGGGFTATGAQEFWRAAVNILRHEAGSLSLAPIAAAPAEQLRLVQQALNDAEITAENIIVRLPAGITAPELTAVGVPATTEPKTFVVALDTALEWVTPELRTGGSAAATTTPGTARDTALRAVDGGVTLPCDLLPCVALTYDDGPGEHTAKLLDTLKTHQVPATFFMLGPSAQRYPEVTKRAAAEGHEIGSHTLRHPALTKLPLPEAKHEVLEAKRILEQISGAPVTHFRPPYGDLNDEVLQAVGLTAIMWDVDTEDWRKPGREALISHAVQVSQPGSIILFHDIHADSVAVAPEVISGLHARGFSLVTVTELLDGKPHGVVRRR</sequence>
<feature type="region of interest" description="Disordered" evidence="3">
    <location>
        <begin position="63"/>
        <end position="89"/>
    </location>
</feature>
<dbReference type="GO" id="GO:0046872">
    <property type="term" value="F:metal ion binding"/>
    <property type="evidence" value="ECO:0007669"/>
    <property type="project" value="UniProtKB-KW"/>
</dbReference>
<reference evidence="6" key="1">
    <citation type="submission" date="2020-08" db="EMBL/GenBank/DDBJ databases">
        <title>Sequencing the genomes of 1000 actinobacteria strains.</title>
        <authorList>
            <person name="Klenk H.-P."/>
        </authorList>
    </citation>
    <scope>NUCLEOTIDE SEQUENCE [LARGE SCALE GENOMIC DNA]</scope>
    <source>
        <strain evidence="6">DSM 27064</strain>
    </source>
</reference>
<dbReference type="Gene3D" id="3.20.20.370">
    <property type="entry name" value="Glycoside hydrolase/deacetylase"/>
    <property type="match status" value="1"/>
</dbReference>
<feature type="domain" description="NodB homology" evidence="5">
    <location>
        <begin position="372"/>
        <end position="545"/>
    </location>
</feature>
<keyword evidence="4" id="KW-0732">Signal</keyword>
<feature type="compositionally biased region" description="Low complexity" evidence="3">
    <location>
        <begin position="63"/>
        <end position="77"/>
    </location>
</feature>
<dbReference type="CDD" id="cd10917">
    <property type="entry name" value="CE4_NodB_like_6s_7s"/>
    <property type="match status" value="1"/>
</dbReference>
<accession>A0A840DPP5</accession>
<evidence type="ECO:0000259" key="5">
    <source>
        <dbReference type="PROSITE" id="PS51677"/>
    </source>
</evidence>
<comment type="caution">
    <text evidence="6">The sequence shown here is derived from an EMBL/GenBank/DDBJ whole genome shotgun (WGS) entry which is preliminary data.</text>
</comment>
<dbReference type="PROSITE" id="PS51257">
    <property type="entry name" value="PROKAR_LIPOPROTEIN"/>
    <property type="match status" value="1"/>
</dbReference>
<evidence type="ECO:0000256" key="1">
    <source>
        <dbReference type="ARBA" id="ARBA00022723"/>
    </source>
</evidence>
<dbReference type="AlphaFoldDB" id="A0A840DPP5"/>
<dbReference type="GO" id="GO:0016020">
    <property type="term" value="C:membrane"/>
    <property type="evidence" value="ECO:0007669"/>
    <property type="project" value="TreeGrafter"/>
</dbReference>
<dbReference type="PANTHER" id="PTHR10587:SF133">
    <property type="entry name" value="CHITIN DEACETYLASE 1-RELATED"/>
    <property type="match status" value="1"/>
</dbReference>
<keyword evidence="1" id="KW-0479">Metal-binding</keyword>
<dbReference type="PANTHER" id="PTHR10587">
    <property type="entry name" value="GLYCOSYL TRANSFERASE-RELATED"/>
    <property type="match status" value="1"/>
</dbReference>
<keyword evidence="2" id="KW-0378">Hydrolase</keyword>
<name>A0A840DPP5_9MICO</name>
<keyword evidence="7" id="KW-1185">Reference proteome</keyword>
<evidence type="ECO:0000313" key="6">
    <source>
        <dbReference type="EMBL" id="MBB4072077.1"/>
    </source>
</evidence>
<dbReference type="Pfam" id="PF01522">
    <property type="entry name" value="Polysacc_deac_1"/>
    <property type="match status" value="1"/>
</dbReference>
<evidence type="ECO:0000256" key="3">
    <source>
        <dbReference type="SAM" id="MobiDB-lite"/>
    </source>
</evidence>
<evidence type="ECO:0000313" key="7">
    <source>
        <dbReference type="Proteomes" id="UP000571183"/>
    </source>
</evidence>
<dbReference type="SUPFAM" id="SSF88713">
    <property type="entry name" value="Glycoside hydrolase/deacetylase"/>
    <property type="match status" value="1"/>
</dbReference>
<evidence type="ECO:0000256" key="2">
    <source>
        <dbReference type="ARBA" id="ARBA00022801"/>
    </source>
</evidence>
<feature type="chain" id="PRO_5038756521" evidence="4">
    <location>
        <begin position="25"/>
        <end position="562"/>
    </location>
</feature>
<dbReference type="InterPro" id="IPR050248">
    <property type="entry name" value="Polysacc_deacetylase_ArnD"/>
</dbReference>
<dbReference type="InterPro" id="IPR011330">
    <property type="entry name" value="Glyco_hydro/deAcase_b/a-brl"/>
</dbReference>
<dbReference type="RefSeq" id="WP_183304996.1">
    <property type="nucleotide sequence ID" value="NZ_JACIFD010000014.1"/>
</dbReference>
<gene>
    <name evidence="6" type="ORF">F5897_001400</name>
</gene>
<dbReference type="PROSITE" id="PS51677">
    <property type="entry name" value="NODB"/>
    <property type="match status" value="1"/>
</dbReference>
<feature type="signal peptide" evidence="4">
    <location>
        <begin position="1"/>
        <end position="24"/>
    </location>
</feature>
<proteinExistence type="predicted"/>
<evidence type="ECO:0000256" key="4">
    <source>
        <dbReference type="SAM" id="SignalP"/>
    </source>
</evidence>